<evidence type="ECO:0000313" key="4">
    <source>
        <dbReference type="Proteomes" id="UP001165143"/>
    </source>
</evidence>
<evidence type="ECO:0000313" key="3">
    <source>
        <dbReference type="EMBL" id="GLW58777.1"/>
    </source>
</evidence>
<dbReference type="SUPFAM" id="SSF50998">
    <property type="entry name" value="Quinoprotein alcohol dehydrogenase-like"/>
    <property type="match status" value="1"/>
</dbReference>
<reference evidence="3" key="1">
    <citation type="submission" date="2023-02" db="EMBL/GenBank/DDBJ databases">
        <title>Kitasatospora phosalacinea NBRC 14362.</title>
        <authorList>
            <person name="Ichikawa N."/>
            <person name="Sato H."/>
            <person name="Tonouchi N."/>
        </authorList>
    </citation>
    <scope>NUCLEOTIDE SEQUENCE</scope>
    <source>
        <strain evidence="3">NBRC 14362</strain>
    </source>
</reference>
<name>A0A9W6PQ40_9ACTN</name>
<sequence length="382" mass="39992">MAFDFGDGPGTGDALDEGVQPSTSSPERQRPAIALKDTTAFVTTEDGLKAVDVVTRNTLWSAVSTIPASKSGFGAETAAPLPAHFHGVDAVLVAFSRYLPGTGTSRGRNVIEILAADATTGKTVWSAQVDLVETPLSQQAVTRDESLLADGVRAAQVVAVDDQSVVVSDDETTYVVDAGSGQLKWTRAGFHAMQLVDGIVAGAEAPTYGERQLAGYGASDGSPRWTALHTESRAVASSAGPGLLAMSASDGFAIVDARDGTVRAHPGPGAYVHPWHCDFDGTSIIVCNDQLFGQTRSIAALDATSMKWLWSITETQGGRLVPEVTAVWHGAVYGRTTNGNVILDARTGADKATPKLAPFLVNAYVGIENRGRSVTLMRSTGY</sequence>
<dbReference type="RefSeq" id="WP_158715270.1">
    <property type="nucleotide sequence ID" value="NZ_BSRX01000059.1"/>
</dbReference>
<dbReference type="InterPro" id="IPR002372">
    <property type="entry name" value="PQQ_rpt_dom"/>
</dbReference>
<gene>
    <name evidence="3" type="ORF">Kpho01_67880</name>
</gene>
<proteinExistence type="predicted"/>
<protein>
    <recommendedName>
        <fullName evidence="2">Pyrrolo-quinoline quinone repeat domain-containing protein</fullName>
    </recommendedName>
</protein>
<feature type="region of interest" description="Disordered" evidence="1">
    <location>
        <begin position="1"/>
        <end position="32"/>
    </location>
</feature>
<dbReference type="Gene3D" id="2.130.10.10">
    <property type="entry name" value="YVTN repeat-like/Quinoprotein amine dehydrogenase"/>
    <property type="match status" value="1"/>
</dbReference>
<dbReference type="EMBL" id="BSRX01000059">
    <property type="protein sequence ID" value="GLW58777.1"/>
    <property type="molecule type" value="Genomic_DNA"/>
</dbReference>
<dbReference type="InterPro" id="IPR011047">
    <property type="entry name" value="Quinoprotein_ADH-like_sf"/>
</dbReference>
<comment type="caution">
    <text evidence="3">The sequence shown here is derived from an EMBL/GenBank/DDBJ whole genome shotgun (WGS) entry which is preliminary data.</text>
</comment>
<dbReference type="Pfam" id="PF13360">
    <property type="entry name" value="PQQ_2"/>
    <property type="match status" value="1"/>
</dbReference>
<dbReference type="Proteomes" id="UP001165143">
    <property type="component" value="Unassembled WGS sequence"/>
</dbReference>
<dbReference type="AlphaFoldDB" id="A0A9W6PQ40"/>
<dbReference type="InterPro" id="IPR015943">
    <property type="entry name" value="WD40/YVTN_repeat-like_dom_sf"/>
</dbReference>
<dbReference type="OrthoDB" id="3394166at2"/>
<evidence type="ECO:0000259" key="2">
    <source>
        <dbReference type="Pfam" id="PF13360"/>
    </source>
</evidence>
<accession>A0A9W6PQ40</accession>
<organism evidence="3 4">
    <name type="scientific">Kitasatospora phosalacinea</name>
    <dbReference type="NCBI Taxonomy" id="2065"/>
    <lineage>
        <taxon>Bacteria</taxon>
        <taxon>Bacillati</taxon>
        <taxon>Actinomycetota</taxon>
        <taxon>Actinomycetes</taxon>
        <taxon>Kitasatosporales</taxon>
        <taxon>Streptomycetaceae</taxon>
        <taxon>Kitasatospora</taxon>
    </lineage>
</organism>
<feature type="domain" description="Pyrrolo-quinoline quinone repeat" evidence="2">
    <location>
        <begin position="113"/>
        <end position="264"/>
    </location>
</feature>
<evidence type="ECO:0000256" key="1">
    <source>
        <dbReference type="SAM" id="MobiDB-lite"/>
    </source>
</evidence>